<keyword evidence="7" id="KW-0521">NADP</keyword>
<keyword evidence="6" id="KW-0274">FAD</keyword>
<evidence type="ECO:0000313" key="12">
    <source>
        <dbReference type="Proteomes" id="UP000189580"/>
    </source>
</evidence>
<comment type="similarity">
    <text evidence="3">Belongs to the lysine N(6)-hydroxylase/L-ornithine N(5)-oxygenase family.</text>
</comment>
<proteinExistence type="inferred from homology"/>
<gene>
    <name evidence="11" type="ORF">AWJ20_1448</name>
</gene>
<evidence type="ECO:0000256" key="5">
    <source>
        <dbReference type="ARBA" id="ARBA00022630"/>
    </source>
</evidence>
<evidence type="ECO:0000256" key="4">
    <source>
        <dbReference type="ARBA" id="ARBA00012881"/>
    </source>
</evidence>
<dbReference type="Gene3D" id="3.50.50.60">
    <property type="entry name" value="FAD/NAD(P)-binding domain"/>
    <property type="match status" value="1"/>
</dbReference>
<evidence type="ECO:0000256" key="8">
    <source>
        <dbReference type="ARBA" id="ARBA00023002"/>
    </source>
</evidence>
<dbReference type="GeneID" id="30033251"/>
<evidence type="ECO:0000313" key="11">
    <source>
        <dbReference type="EMBL" id="ANB13166.1"/>
    </source>
</evidence>
<dbReference type="RefSeq" id="XP_018735643.1">
    <property type="nucleotide sequence ID" value="XM_018878328.1"/>
</dbReference>
<sequence length="507" mass="57651">MDSDKCVCDVLIVGSGPCGLATAARLREKTPSALFSEAEHQRFHWLKSKHVNLLKRRPSDVNSIPETLNIKVIDATSSSWLGQWDNQFGSCGIPHLRSPMFFHPDPFDVDGMIAFAHNTGREKELMEINGIVGKELSKHQQKKLRNKKKPIEIDMRDFKDYYRPSTPLYRDYCESIIKRYSLQGMVSQEKCQMIDYNEVSETFTVTSDSNTYVCPIVVIACGPIGSINYDFPQFPHGSCHTTHLFNRVVPFPPTERKKTVVVVGGGLTSAQICHRLIESKKADKVYFVLRGDIKVKHFDFDLEWVTKYKNYLKSTFWMLDTDEERAEMILKARNGGSVNPQYLKIIHDHEKSNKLVVLKNSKIAPSEWDGCQWNKVVVNESTTLPEPIDYIYYATGSRPDFNKIDFLANIRKKSPISTVCGFPCLTDDLEYNSNIPLYFLGRLASLKIGPASANLEGARVGAERIASSIQNRLEKLKRVEDRATVNSMMDLIESDNNWYGILAQEVN</sequence>
<evidence type="ECO:0000256" key="3">
    <source>
        <dbReference type="ARBA" id="ARBA00007588"/>
    </source>
</evidence>
<dbReference type="OrthoDB" id="76038at2759"/>
<dbReference type="PANTHER" id="PTHR38663">
    <property type="match status" value="1"/>
</dbReference>
<comment type="cofactor">
    <cofactor evidence="1">
        <name>FAD</name>
        <dbReference type="ChEBI" id="CHEBI:57692"/>
    </cofactor>
</comment>
<dbReference type="PANTHER" id="PTHR38663:SF1">
    <property type="entry name" value="L-ORNITHINE N(5)-MONOOXYGENASE"/>
    <property type="match status" value="1"/>
</dbReference>
<dbReference type="EC" id="1.14.13.196" evidence="4"/>
<organism evidence="11 12">
    <name type="scientific">Sugiyamaella lignohabitans</name>
    <dbReference type="NCBI Taxonomy" id="796027"/>
    <lineage>
        <taxon>Eukaryota</taxon>
        <taxon>Fungi</taxon>
        <taxon>Dikarya</taxon>
        <taxon>Ascomycota</taxon>
        <taxon>Saccharomycotina</taxon>
        <taxon>Dipodascomycetes</taxon>
        <taxon>Dipodascales</taxon>
        <taxon>Trichomonascaceae</taxon>
        <taxon>Sugiyamaella</taxon>
    </lineage>
</organism>
<dbReference type="Pfam" id="PF13434">
    <property type="entry name" value="Lys_Orn_oxgnase"/>
    <property type="match status" value="1"/>
</dbReference>
<keyword evidence="12" id="KW-1185">Reference proteome</keyword>
<evidence type="ECO:0000256" key="7">
    <source>
        <dbReference type="ARBA" id="ARBA00022857"/>
    </source>
</evidence>
<dbReference type="SUPFAM" id="SSF51905">
    <property type="entry name" value="FAD/NAD(P)-binding domain"/>
    <property type="match status" value="1"/>
</dbReference>
<dbReference type="InterPro" id="IPR036188">
    <property type="entry name" value="FAD/NAD-bd_sf"/>
</dbReference>
<reference evidence="11 12" key="1">
    <citation type="submission" date="2016-02" db="EMBL/GenBank/DDBJ databases">
        <title>Complete genome sequence and transcriptome regulation of the pentose utilising yeast Sugiyamaella lignohabitans.</title>
        <authorList>
            <person name="Bellasio M."/>
            <person name="Peymann A."/>
            <person name="Valli M."/>
            <person name="Sipitzky M."/>
            <person name="Graf A."/>
            <person name="Sauer M."/>
            <person name="Marx H."/>
            <person name="Mattanovich D."/>
        </authorList>
    </citation>
    <scope>NUCLEOTIDE SEQUENCE [LARGE SCALE GENOMIC DNA]</scope>
    <source>
        <strain evidence="11 12">CBS 10342</strain>
    </source>
</reference>
<comment type="catalytic activity">
    <reaction evidence="10">
        <text>L-ornithine + NADH + O2 = N(5)-hydroxy-L-ornithine + NAD(+) + H2O</text>
        <dbReference type="Rhea" id="RHEA:41512"/>
        <dbReference type="ChEBI" id="CHEBI:15377"/>
        <dbReference type="ChEBI" id="CHEBI:15379"/>
        <dbReference type="ChEBI" id="CHEBI:46911"/>
        <dbReference type="ChEBI" id="CHEBI:57540"/>
        <dbReference type="ChEBI" id="CHEBI:57945"/>
        <dbReference type="ChEBI" id="CHEBI:78275"/>
        <dbReference type="EC" id="1.14.13.196"/>
    </reaction>
</comment>
<dbReference type="KEGG" id="slb:AWJ20_1448"/>
<accession>A0A167DQE7</accession>
<protein>
    <recommendedName>
        <fullName evidence="4">L-ornithine N(5)-monooxygenase [NAD(P)H]</fullName>
        <ecNumber evidence="4">1.14.13.196</ecNumber>
    </recommendedName>
</protein>
<name>A0A167DQE7_9ASCO</name>
<evidence type="ECO:0000256" key="10">
    <source>
        <dbReference type="ARBA" id="ARBA00049248"/>
    </source>
</evidence>
<evidence type="ECO:0000256" key="6">
    <source>
        <dbReference type="ARBA" id="ARBA00022827"/>
    </source>
</evidence>
<evidence type="ECO:0000256" key="1">
    <source>
        <dbReference type="ARBA" id="ARBA00001974"/>
    </source>
</evidence>
<comment type="catalytic activity">
    <reaction evidence="9">
        <text>L-ornithine + NADPH + O2 = N(5)-hydroxy-L-ornithine + NADP(+) + H2O</text>
        <dbReference type="Rhea" id="RHEA:41508"/>
        <dbReference type="ChEBI" id="CHEBI:15377"/>
        <dbReference type="ChEBI" id="CHEBI:15379"/>
        <dbReference type="ChEBI" id="CHEBI:46911"/>
        <dbReference type="ChEBI" id="CHEBI:57783"/>
        <dbReference type="ChEBI" id="CHEBI:58349"/>
        <dbReference type="ChEBI" id="CHEBI:78275"/>
        <dbReference type="EC" id="1.14.13.196"/>
    </reaction>
</comment>
<dbReference type="EMBL" id="CP014501">
    <property type="protein sequence ID" value="ANB13166.1"/>
    <property type="molecule type" value="Genomic_DNA"/>
</dbReference>
<dbReference type="AlphaFoldDB" id="A0A167DQE7"/>
<evidence type="ECO:0000256" key="2">
    <source>
        <dbReference type="ARBA" id="ARBA00004924"/>
    </source>
</evidence>
<keyword evidence="5" id="KW-0285">Flavoprotein</keyword>
<keyword evidence="8" id="KW-0560">Oxidoreductase</keyword>
<dbReference type="InterPro" id="IPR025700">
    <property type="entry name" value="Lys/Orn_oxygenase"/>
</dbReference>
<dbReference type="GO" id="GO:0016491">
    <property type="term" value="F:oxidoreductase activity"/>
    <property type="evidence" value="ECO:0007669"/>
    <property type="project" value="UniProtKB-KW"/>
</dbReference>
<comment type="pathway">
    <text evidence="2">Siderophore biosynthesis.</text>
</comment>
<evidence type="ECO:0000256" key="9">
    <source>
        <dbReference type="ARBA" id="ARBA00047598"/>
    </source>
</evidence>
<dbReference type="Proteomes" id="UP000189580">
    <property type="component" value="Chromosome a"/>
</dbReference>